<dbReference type="InterPro" id="IPR001789">
    <property type="entry name" value="Sig_transdc_resp-reg_receiver"/>
</dbReference>
<keyword evidence="7" id="KW-1185">Reference proteome</keyword>
<dbReference type="PROSITE" id="PS00676">
    <property type="entry name" value="SIGMA54_INTERACT_2"/>
    <property type="match status" value="1"/>
</dbReference>
<dbReference type="Gene3D" id="3.40.50.2300">
    <property type="match status" value="1"/>
</dbReference>
<dbReference type="Gene3D" id="3.40.50.300">
    <property type="entry name" value="P-loop containing nucleotide triphosphate hydrolases"/>
    <property type="match status" value="1"/>
</dbReference>
<proteinExistence type="predicted"/>
<organism evidence="6 7">
    <name type="scientific">Persicobacter diffluens</name>
    <dbReference type="NCBI Taxonomy" id="981"/>
    <lineage>
        <taxon>Bacteria</taxon>
        <taxon>Pseudomonadati</taxon>
        <taxon>Bacteroidota</taxon>
        <taxon>Cytophagia</taxon>
        <taxon>Cytophagales</taxon>
        <taxon>Persicobacteraceae</taxon>
        <taxon>Persicobacter</taxon>
    </lineage>
</organism>
<dbReference type="FunFam" id="3.40.50.300:FF:000006">
    <property type="entry name" value="DNA-binding transcriptional regulator NtrC"/>
    <property type="match status" value="1"/>
</dbReference>
<dbReference type="SMART" id="SM00382">
    <property type="entry name" value="AAA"/>
    <property type="match status" value="1"/>
</dbReference>
<evidence type="ECO:0000259" key="4">
    <source>
        <dbReference type="PROSITE" id="PS50045"/>
    </source>
</evidence>
<dbReference type="SMART" id="SM00448">
    <property type="entry name" value="REC"/>
    <property type="match status" value="1"/>
</dbReference>
<dbReference type="RefSeq" id="WP_338236852.1">
    <property type="nucleotide sequence ID" value="NZ_BQKE01000001.1"/>
</dbReference>
<dbReference type="SUPFAM" id="SSF46689">
    <property type="entry name" value="Homeodomain-like"/>
    <property type="match status" value="1"/>
</dbReference>
<dbReference type="Pfam" id="PF00072">
    <property type="entry name" value="Response_reg"/>
    <property type="match status" value="1"/>
</dbReference>
<dbReference type="InterPro" id="IPR058031">
    <property type="entry name" value="AAA_lid_NorR"/>
</dbReference>
<dbReference type="InterPro" id="IPR003593">
    <property type="entry name" value="AAA+_ATPase"/>
</dbReference>
<dbReference type="InterPro" id="IPR025943">
    <property type="entry name" value="Sigma_54_int_dom_ATP-bd_2"/>
</dbReference>
<sequence length="445" mass="50719">MKIFIVEDNDWYANFLCHHLSRNPEFEVQHFANGKQLISHLEELPDVISLDYELPDLDGESLLKKIQSFDEELPVIMVSGQEDVNTAIEILKAGAFDYIVKNEDAPERLWQAMHRVQKQQKLLKEVKNLRTEVVKQYHFKNQMIGESPALKACYAMVEKAIQTEITVMINGETGTGKEVLAKAIHYNSKRKQKPFIAVNIASIPENLLESELFGHEKGAFTDAQKRHIGKFEEAQGGTLFLDEIGELPLPAQAKLLRVLQEKEVVRVGGNEIVKLNVRIITATHRNLKNAVKEGAFRKDLFYRLWGLPIVLPPLRERGHDVILLAQHFINTFSKDNHLGEKTLSPLAKKKLLSYNFPGNIRELRSAIELATVLSHGNCIEADDLTFAELEEFPELMEEKMTLKKYIQKILQHHLDNNEGNVITTARELDIGKSTIYNMLKSGELK</sequence>
<dbReference type="AlphaFoldDB" id="A0AAN5ALV7"/>
<keyword evidence="3" id="KW-0597">Phosphoprotein</keyword>
<dbReference type="PROSITE" id="PS00675">
    <property type="entry name" value="SIGMA54_INTERACT_1"/>
    <property type="match status" value="1"/>
</dbReference>
<dbReference type="PROSITE" id="PS50110">
    <property type="entry name" value="RESPONSE_REGULATORY"/>
    <property type="match status" value="1"/>
</dbReference>
<dbReference type="SUPFAM" id="SSF52540">
    <property type="entry name" value="P-loop containing nucleoside triphosphate hydrolases"/>
    <property type="match status" value="1"/>
</dbReference>
<keyword evidence="2" id="KW-0067">ATP-binding</keyword>
<feature type="modified residue" description="4-aspartylphosphate" evidence="3">
    <location>
        <position position="51"/>
    </location>
</feature>
<evidence type="ECO:0000313" key="6">
    <source>
        <dbReference type="EMBL" id="GJM61273.1"/>
    </source>
</evidence>
<dbReference type="Proteomes" id="UP001310022">
    <property type="component" value="Unassembled WGS sequence"/>
</dbReference>
<dbReference type="InterPro" id="IPR027417">
    <property type="entry name" value="P-loop_NTPase"/>
</dbReference>
<dbReference type="GO" id="GO:0006355">
    <property type="term" value="P:regulation of DNA-templated transcription"/>
    <property type="evidence" value="ECO:0007669"/>
    <property type="project" value="InterPro"/>
</dbReference>
<dbReference type="Gene3D" id="1.10.8.60">
    <property type="match status" value="1"/>
</dbReference>
<gene>
    <name evidence="6" type="ORF">PEDI_18250</name>
</gene>
<feature type="domain" description="Response regulatory" evidence="5">
    <location>
        <begin position="2"/>
        <end position="116"/>
    </location>
</feature>
<evidence type="ECO:0000256" key="3">
    <source>
        <dbReference type="PROSITE-ProRule" id="PRU00169"/>
    </source>
</evidence>
<dbReference type="PANTHER" id="PTHR32071">
    <property type="entry name" value="TRANSCRIPTIONAL REGULATORY PROTEIN"/>
    <property type="match status" value="1"/>
</dbReference>
<dbReference type="Pfam" id="PF00158">
    <property type="entry name" value="Sigma54_activat"/>
    <property type="match status" value="1"/>
</dbReference>
<dbReference type="SUPFAM" id="SSF52172">
    <property type="entry name" value="CheY-like"/>
    <property type="match status" value="1"/>
</dbReference>
<feature type="domain" description="Sigma-54 factor interaction" evidence="4">
    <location>
        <begin position="143"/>
        <end position="372"/>
    </location>
</feature>
<dbReference type="GO" id="GO:0005524">
    <property type="term" value="F:ATP binding"/>
    <property type="evidence" value="ECO:0007669"/>
    <property type="project" value="UniProtKB-KW"/>
</dbReference>
<name>A0AAN5ALV7_9BACT</name>
<dbReference type="Gene3D" id="1.10.10.60">
    <property type="entry name" value="Homeodomain-like"/>
    <property type="match status" value="1"/>
</dbReference>
<reference evidence="6 7" key="1">
    <citation type="submission" date="2021-12" db="EMBL/GenBank/DDBJ databases">
        <title>Genome sequencing of bacteria with rrn-lacking chromosome and rrn-plasmid.</title>
        <authorList>
            <person name="Anda M."/>
            <person name="Iwasaki W."/>
        </authorList>
    </citation>
    <scope>NUCLEOTIDE SEQUENCE [LARGE SCALE GENOMIC DNA]</scope>
    <source>
        <strain evidence="6 7">NBRC 15940</strain>
    </source>
</reference>
<dbReference type="CDD" id="cd00156">
    <property type="entry name" value="REC"/>
    <property type="match status" value="1"/>
</dbReference>
<dbReference type="GO" id="GO:0000160">
    <property type="term" value="P:phosphorelay signal transduction system"/>
    <property type="evidence" value="ECO:0007669"/>
    <property type="project" value="InterPro"/>
</dbReference>
<comment type="caution">
    <text evidence="6">The sequence shown here is derived from an EMBL/GenBank/DDBJ whole genome shotgun (WGS) entry which is preliminary data.</text>
</comment>
<protein>
    <submittedName>
        <fullName evidence="6">Acetoacetate metabolism regulatory protein AtoC</fullName>
    </submittedName>
</protein>
<dbReference type="InterPro" id="IPR009057">
    <property type="entry name" value="Homeodomain-like_sf"/>
</dbReference>
<dbReference type="Pfam" id="PF25601">
    <property type="entry name" value="AAA_lid_14"/>
    <property type="match status" value="1"/>
</dbReference>
<dbReference type="InterPro" id="IPR025662">
    <property type="entry name" value="Sigma_54_int_dom_ATP-bd_1"/>
</dbReference>
<dbReference type="InterPro" id="IPR011006">
    <property type="entry name" value="CheY-like_superfamily"/>
</dbReference>
<evidence type="ECO:0000256" key="2">
    <source>
        <dbReference type="ARBA" id="ARBA00022840"/>
    </source>
</evidence>
<evidence type="ECO:0000313" key="7">
    <source>
        <dbReference type="Proteomes" id="UP001310022"/>
    </source>
</evidence>
<dbReference type="EMBL" id="BQKE01000001">
    <property type="protein sequence ID" value="GJM61273.1"/>
    <property type="molecule type" value="Genomic_DNA"/>
</dbReference>
<dbReference type="PROSITE" id="PS50045">
    <property type="entry name" value="SIGMA54_INTERACT_4"/>
    <property type="match status" value="1"/>
</dbReference>
<evidence type="ECO:0000259" key="5">
    <source>
        <dbReference type="PROSITE" id="PS50110"/>
    </source>
</evidence>
<dbReference type="PANTHER" id="PTHR32071:SF121">
    <property type="entry name" value="SIGMA L-DEPENDENT TRANSCRIPTIONAL REGULATOR YQIR-RELATED"/>
    <property type="match status" value="1"/>
</dbReference>
<evidence type="ECO:0000256" key="1">
    <source>
        <dbReference type="ARBA" id="ARBA00022741"/>
    </source>
</evidence>
<keyword evidence="1" id="KW-0547">Nucleotide-binding</keyword>
<dbReference type="InterPro" id="IPR002078">
    <property type="entry name" value="Sigma_54_int"/>
</dbReference>
<dbReference type="CDD" id="cd00009">
    <property type="entry name" value="AAA"/>
    <property type="match status" value="1"/>
</dbReference>
<accession>A0AAN5ALV7</accession>